<dbReference type="HOGENOM" id="CLU_2395614_0_0_9"/>
<evidence type="ECO:0000256" key="1">
    <source>
        <dbReference type="SAM" id="Phobius"/>
    </source>
</evidence>
<keyword evidence="3" id="KW-1185">Reference proteome</keyword>
<organism evidence="2 3">
    <name type="scientific">Halobacillus halophilus (strain ATCC 35676 / DSM 2266 / JCM 20832 / KCTC 3685 / LMG 17431 / NBRC 102448 / NCIMB 2269)</name>
    <name type="common">Sporosarcina halophila</name>
    <dbReference type="NCBI Taxonomy" id="866895"/>
    <lineage>
        <taxon>Bacteria</taxon>
        <taxon>Bacillati</taxon>
        <taxon>Bacillota</taxon>
        <taxon>Bacilli</taxon>
        <taxon>Bacillales</taxon>
        <taxon>Bacillaceae</taxon>
        <taxon>Halobacillus</taxon>
    </lineage>
</organism>
<dbReference type="Proteomes" id="UP000007397">
    <property type="component" value="Chromosome"/>
</dbReference>
<gene>
    <name evidence="2" type="ordered locus">HBHAL_2986</name>
</gene>
<keyword evidence="1" id="KW-1133">Transmembrane helix</keyword>
<sequence>MDVNQMTKNSVKLIVKGKLRKKCVKLVKIKSYKGIDSMKISTCLLLIIFVMQLSTLINSTVFDGGGSGVLLAVHTTSFVAAIGFYAQIRSENG</sequence>
<reference evidence="2 3" key="1">
    <citation type="journal article" date="2013" name="Environ. Microbiol.">
        <title>Chloride and organic osmolytes: a hybrid strategy to cope with elevated salinities by the moderately halophilic, chloride-dependent bacterium Halobacillus halophilus.</title>
        <authorList>
            <person name="Saum S.H."/>
            <person name="Pfeiffer F."/>
            <person name="Palm P."/>
            <person name="Rampp M."/>
            <person name="Schuster S.C."/>
            <person name="Muller V."/>
            <person name="Oesterhelt D."/>
        </authorList>
    </citation>
    <scope>NUCLEOTIDE SEQUENCE [LARGE SCALE GENOMIC DNA]</scope>
    <source>
        <strain evidence="3">ATCC 35676 / DSM 2266 / JCM 20832 / KCTC 3685 / LMG 17431 / NBRC 102448 / NCIMB 2269</strain>
    </source>
</reference>
<name>I0JMG3_HALH3</name>
<evidence type="ECO:0000313" key="3">
    <source>
        <dbReference type="Proteomes" id="UP000007397"/>
    </source>
</evidence>
<protein>
    <submittedName>
        <fullName evidence="2">Uncharacterized protein</fullName>
    </submittedName>
</protein>
<keyword evidence="1" id="KW-0812">Transmembrane</keyword>
<evidence type="ECO:0000313" key="2">
    <source>
        <dbReference type="EMBL" id="CCG45333.1"/>
    </source>
</evidence>
<keyword evidence="1" id="KW-0472">Membrane</keyword>
<feature type="transmembrane region" description="Helical" evidence="1">
    <location>
        <begin position="69"/>
        <end position="88"/>
    </location>
</feature>
<dbReference type="AlphaFoldDB" id="I0JMG3"/>
<accession>I0JMG3</accession>
<proteinExistence type="predicted"/>
<dbReference type="KEGG" id="hhd:HBHAL_2986"/>
<dbReference type="EMBL" id="HE717023">
    <property type="protein sequence ID" value="CCG45333.1"/>
    <property type="molecule type" value="Genomic_DNA"/>
</dbReference>
<feature type="transmembrane region" description="Helical" evidence="1">
    <location>
        <begin position="38"/>
        <end position="57"/>
    </location>
</feature>